<dbReference type="eggNOG" id="COG4586">
    <property type="taxonomic scope" value="Bacteria"/>
</dbReference>
<organism evidence="5 6">
    <name type="scientific">Deinococcus radiodurans (strain ATCC 13939 / DSM 20539 / JCM 16871 / CCUG 27074 / LMG 4051 / NBRC 15346 / NCIMB 9279 / VKM B-1422 / R1)</name>
    <dbReference type="NCBI Taxonomy" id="243230"/>
    <lineage>
        <taxon>Bacteria</taxon>
        <taxon>Thermotogati</taxon>
        <taxon>Deinococcota</taxon>
        <taxon>Deinococci</taxon>
        <taxon>Deinococcales</taxon>
        <taxon>Deinococcaceae</taxon>
        <taxon>Deinococcus</taxon>
    </lineage>
</organism>
<dbReference type="EMBL" id="AE000513">
    <property type="protein sequence ID" value="AAF11143.1"/>
    <property type="molecule type" value="Genomic_DNA"/>
</dbReference>
<reference evidence="5 6" key="1">
    <citation type="journal article" date="1999" name="Science">
        <title>Genome sequence of the radioresistant bacterium Deinococcus radiodurans R1.</title>
        <authorList>
            <person name="White O."/>
            <person name="Eisen J.A."/>
            <person name="Heidelberg J.F."/>
            <person name="Hickey E.K."/>
            <person name="Peterson J.D."/>
            <person name="Dodson R.J."/>
            <person name="Haft D.H."/>
            <person name="Gwinn M.L."/>
            <person name="Nelson W.C."/>
            <person name="Richardson D.L."/>
            <person name="Moffat K.S."/>
            <person name="Qin H."/>
            <person name="Jiang L."/>
            <person name="Pamphile W."/>
            <person name="Crosby M."/>
            <person name="Shen M."/>
            <person name="Vamathevan J.J."/>
            <person name="Lam P."/>
            <person name="McDonald L."/>
            <person name="Utterback T."/>
            <person name="Zalewski C."/>
            <person name="Makarova K.S."/>
            <person name="Aravind L."/>
            <person name="Daly M.J."/>
            <person name="Minton K.W."/>
            <person name="Fleischmann R.D."/>
            <person name="Ketchum K.A."/>
            <person name="Nelson K.E."/>
            <person name="Salzberg S."/>
            <person name="Smith H.O."/>
            <person name="Venter J.C."/>
            <person name="Fraser C.M."/>
        </authorList>
    </citation>
    <scope>NUCLEOTIDE SEQUENCE [LARGE SCALE GENOMIC DNA]</scope>
    <source>
        <strain evidence="6">ATCC 13939 / DSM 20539 / JCM 16871 / LMG 4051 / NBRC 15346 / NCIMB 9279 / R1 / VKM B-1422</strain>
    </source>
</reference>
<name>Q9RU15_DEIRA</name>
<gene>
    <name evidence="5" type="ordered locus">DR_1581</name>
</gene>
<dbReference type="InterPro" id="IPR050763">
    <property type="entry name" value="ABC_transporter_ATP-binding"/>
</dbReference>
<dbReference type="Gene3D" id="3.40.50.300">
    <property type="entry name" value="P-loop containing nucleotide triphosphate hydrolases"/>
    <property type="match status" value="1"/>
</dbReference>
<dbReference type="InterPro" id="IPR003439">
    <property type="entry name" value="ABC_transporter-like_ATP-bd"/>
</dbReference>
<dbReference type="GO" id="GO:0005886">
    <property type="term" value="C:plasma membrane"/>
    <property type="evidence" value="ECO:0000318"/>
    <property type="project" value="GO_Central"/>
</dbReference>
<dbReference type="InParanoid" id="Q9RU15"/>
<evidence type="ECO:0000313" key="6">
    <source>
        <dbReference type="Proteomes" id="UP000002524"/>
    </source>
</evidence>
<dbReference type="SUPFAM" id="SSF52540">
    <property type="entry name" value="P-loop containing nucleoside triphosphate hydrolases"/>
    <property type="match status" value="1"/>
</dbReference>
<keyword evidence="6" id="KW-1185">Reference proteome</keyword>
<dbReference type="InterPro" id="IPR027417">
    <property type="entry name" value="P-loop_NTPase"/>
</dbReference>
<dbReference type="HOGENOM" id="CLU_000604_1_2_0"/>
<keyword evidence="3 5" id="KW-0067">ATP-binding</keyword>
<feature type="domain" description="ABC transporter" evidence="4">
    <location>
        <begin position="10"/>
        <end position="263"/>
    </location>
</feature>
<dbReference type="AlphaFoldDB" id="Q9RU15"/>
<dbReference type="Proteomes" id="UP000002524">
    <property type="component" value="Chromosome 1"/>
</dbReference>
<dbReference type="STRING" id="243230.DR_1581"/>
<evidence type="ECO:0000256" key="1">
    <source>
        <dbReference type="ARBA" id="ARBA00022448"/>
    </source>
</evidence>
<evidence type="ECO:0000256" key="3">
    <source>
        <dbReference type="ARBA" id="ARBA00022840"/>
    </source>
</evidence>
<dbReference type="PROSITE" id="PS50893">
    <property type="entry name" value="ABC_TRANSPORTER_2"/>
    <property type="match status" value="1"/>
</dbReference>
<keyword evidence="1" id="KW-0813">Transport</keyword>
<dbReference type="PANTHER" id="PTHR42711">
    <property type="entry name" value="ABC TRANSPORTER ATP-BINDING PROTEIN"/>
    <property type="match status" value="1"/>
</dbReference>
<dbReference type="SMART" id="SM00382">
    <property type="entry name" value="AAA"/>
    <property type="match status" value="1"/>
</dbReference>
<dbReference type="PATRIC" id="fig|243230.17.peg.1785"/>
<accession>Q9RU15</accession>
<proteinExistence type="predicted"/>
<dbReference type="GO" id="GO:0005524">
    <property type="term" value="F:ATP binding"/>
    <property type="evidence" value="ECO:0007669"/>
    <property type="project" value="UniProtKB-KW"/>
</dbReference>
<sequence length="346" mass="38255">MTTSTPGAAVHVRDLKKQYAVHEKDPGLAGSLRAFVSRKTRLVDAVKSVSFDLAPGEVVGFLGPNGAGKTTTLKMLSGLLHPSGGSVEVLGFEPRRRQREYLRQMTLVMGQKQQLIWDLPALDSFLVNQAIYEIPDAQYHATMREFTEVLGLEGILKKQVRKLSLGERMKCELAAALLHRPKILFLDEPTIGLDVNMQEAVREFVREYNRKEQATVMLTSHYMADVTALARRILVIDAGQLVFDGDLASLAEQGSGGKTIRLQLRRPVSAEQLATYGDVSRSDGLSAELTVPRREVSARAARLLNELDVADLTVEDPSIEAVMAELFGHSKETQHRETQKEAVSHD</sequence>
<evidence type="ECO:0000313" key="5">
    <source>
        <dbReference type="EMBL" id="AAF11143.1"/>
    </source>
</evidence>
<dbReference type="GO" id="GO:0016887">
    <property type="term" value="F:ATP hydrolysis activity"/>
    <property type="evidence" value="ECO:0007669"/>
    <property type="project" value="InterPro"/>
</dbReference>
<dbReference type="GeneID" id="69517820"/>
<dbReference type="PaxDb" id="243230-DR_1581"/>
<dbReference type="Pfam" id="PF00005">
    <property type="entry name" value="ABC_tran"/>
    <property type="match status" value="1"/>
</dbReference>
<dbReference type="PANTHER" id="PTHR42711:SF4">
    <property type="entry name" value="ABC TRANSPORTER RELATED"/>
    <property type="match status" value="1"/>
</dbReference>
<evidence type="ECO:0000259" key="4">
    <source>
        <dbReference type="PROSITE" id="PS50893"/>
    </source>
</evidence>
<dbReference type="OrthoDB" id="9804819at2"/>
<dbReference type="InterPro" id="IPR003593">
    <property type="entry name" value="AAA+_ATPase"/>
</dbReference>
<dbReference type="KEGG" id="dra:DR_1581"/>
<evidence type="ECO:0000256" key="2">
    <source>
        <dbReference type="ARBA" id="ARBA00022741"/>
    </source>
</evidence>
<keyword evidence="2" id="KW-0547">Nucleotide-binding</keyword>
<dbReference type="EnsemblBacteria" id="AAF11143">
    <property type="protein sequence ID" value="AAF11143"/>
    <property type="gene ID" value="DR_1581"/>
</dbReference>
<dbReference type="RefSeq" id="WP_010888220.1">
    <property type="nucleotide sequence ID" value="NC_001263.1"/>
</dbReference>
<dbReference type="PIR" id="F75377">
    <property type="entry name" value="F75377"/>
</dbReference>
<protein>
    <submittedName>
        <fullName evidence="5">ABC transporter, ATP-binding protein</fullName>
    </submittedName>
</protein>